<keyword evidence="9" id="KW-0012">Acyltransferase</keyword>
<keyword evidence="8" id="KW-0472">Membrane</keyword>
<accession>A0A2A2JB37</accession>
<evidence type="ECO:0000256" key="6">
    <source>
        <dbReference type="ARBA" id="ARBA00022989"/>
    </source>
</evidence>
<dbReference type="GO" id="GO:0009437">
    <property type="term" value="P:carnitine metabolic process"/>
    <property type="evidence" value="ECO:0007669"/>
    <property type="project" value="TreeGrafter"/>
</dbReference>
<keyword evidence="5" id="KW-0276">Fatty acid metabolism</keyword>
<evidence type="ECO:0000256" key="5">
    <source>
        <dbReference type="ARBA" id="ARBA00022832"/>
    </source>
</evidence>
<evidence type="ECO:0000256" key="10">
    <source>
        <dbReference type="PIRSR" id="PIRSR600542-1"/>
    </source>
</evidence>
<dbReference type="InterPro" id="IPR042231">
    <property type="entry name" value="Cho/carn_acyl_trans_2"/>
</dbReference>
<organism evidence="12 13">
    <name type="scientific">Diploscapter pachys</name>
    <dbReference type="NCBI Taxonomy" id="2018661"/>
    <lineage>
        <taxon>Eukaryota</taxon>
        <taxon>Metazoa</taxon>
        <taxon>Ecdysozoa</taxon>
        <taxon>Nematoda</taxon>
        <taxon>Chromadorea</taxon>
        <taxon>Rhabditida</taxon>
        <taxon>Rhabditina</taxon>
        <taxon>Rhabditomorpha</taxon>
        <taxon>Rhabditoidea</taxon>
        <taxon>Rhabditidae</taxon>
        <taxon>Diploscapter</taxon>
    </lineage>
</organism>
<dbReference type="GO" id="GO:0005739">
    <property type="term" value="C:mitochondrion"/>
    <property type="evidence" value="ECO:0007669"/>
    <property type="project" value="TreeGrafter"/>
</dbReference>
<dbReference type="AlphaFoldDB" id="A0A2A2JB37"/>
<dbReference type="STRING" id="2018661.A0A2A2JB37"/>
<dbReference type="Gene3D" id="3.30.559.10">
    <property type="entry name" value="Chloramphenicol acetyltransferase-like domain"/>
    <property type="match status" value="1"/>
</dbReference>
<name>A0A2A2JB37_9BILA</name>
<evidence type="ECO:0000256" key="8">
    <source>
        <dbReference type="ARBA" id="ARBA00023136"/>
    </source>
</evidence>
<evidence type="ECO:0000256" key="9">
    <source>
        <dbReference type="ARBA" id="ARBA00023315"/>
    </source>
</evidence>
<keyword evidence="13" id="KW-1185">Reference proteome</keyword>
<dbReference type="InterPro" id="IPR039551">
    <property type="entry name" value="Cho/carn_acyl_trans"/>
</dbReference>
<feature type="domain" description="Choline/carnitine acyltransferase" evidence="11">
    <location>
        <begin position="292"/>
        <end position="874"/>
    </location>
</feature>
<keyword evidence="4" id="KW-0812">Transmembrane</keyword>
<gene>
    <name evidence="12" type="ORF">WR25_08900</name>
</gene>
<dbReference type="PANTHER" id="PTHR22589:SF99">
    <property type="entry name" value="CHOLINE_CARNITINE ACYLTRANSFERASE DOMAIN-CONTAINING PROTEIN"/>
    <property type="match status" value="1"/>
</dbReference>
<dbReference type="Gene3D" id="3.30.559.70">
    <property type="entry name" value="Choline/Carnitine o-acyltransferase, domain 2"/>
    <property type="match status" value="1"/>
</dbReference>
<evidence type="ECO:0000259" key="11">
    <source>
        <dbReference type="Pfam" id="PF00755"/>
    </source>
</evidence>
<keyword evidence="6" id="KW-1133">Transmembrane helix</keyword>
<dbReference type="GO" id="GO:0016020">
    <property type="term" value="C:membrane"/>
    <property type="evidence" value="ECO:0007669"/>
    <property type="project" value="UniProtKB-SubCell"/>
</dbReference>
<comment type="similarity">
    <text evidence="2">Belongs to the carnitine/choline acetyltransferase family.</text>
</comment>
<dbReference type="Proteomes" id="UP000218231">
    <property type="component" value="Unassembled WGS sequence"/>
</dbReference>
<dbReference type="GO" id="GO:0004095">
    <property type="term" value="F:carnitine O-palmitoyltransferase activity"/>
    <property type="evidence" value="ECO:0007669"/>
    <property type="project" value="TreeGrafter"/>
</dbReference>
<dbReference type="Pfam" id="PF00755">
    <property type="entry name" value="Carn_acyltransf"/>
    <property type="match status" value="1"/>
</dbReference>
<keyword evidence="3" id="KW-0808">Transferase</keyword>
<feature type="active site" description="Proton acceptor" evidence="10">
    <location>
        <position position="588"/>
    </location>
</feature>
<comment type="caution">
    <text evidence="12">The sequence shown here is derived from an EMBL/GenBank/DDBJ whole genome shotgun (WGS) entry which is preliminary data.</text>
</comment>
<dbReference type="InterPro" id="IPR000542">
    <property type="entry name" value="Carn_acyl_trans"/>
</dbReference>
<dbReference type="GO" id="GO:0006631">
    <property type="term" value="P:fatty acid metabolic process"/>
    <property type="evidence" value="ECO:0007669"/>
    <property type="project" value="UniProtKB-KW"/>
</dbReference>
<evidence type="ECO:0000313" key="13">
    <source>
        <dbReference type="Proteomes" id="UP000218231"/>
    </source>
</evidence>
<sequence>MDRDLYAAKRRAAGWTNDAEAPLCKRNRDEKMFPQSEDKCMPHQQPMSSGSLQFTNMEVDQKQIQQNIQQPGEKQHTNHFVSDFDPKWAGPSTAQTWRAYNDTLRLCSIEPNRFVFALQTSPLAPPISINGNMTVASNGKSQSHGPSKKMRPPFPLARKFPSKFERWTYRTFNGIENRLWPFRPSVFSSSLIAITAYNIRVPTNFLMQSIPSFDNKYLEIAKTLAVSFGVTYIPVFIVRQLLCYVYFSYKGFLFEDPKKPSLKTKIWGIFRKFLSFVSPPQLESCDRLLPRMPVPKLEDTVEKYLQSIEHTMNRDEYNIVKEQAEQFLKEEGPRIQRYTKLYSLLVDNYVTSFWVKYAYLYGRSPLLINSSVGHGDLFEDAPATWAYRAAHIVYIEYMSHLAIDKQQYKPLGEGLVCSRHYQNMYAVTRIPGEEIDYRDDYGISKYVIVAFEGRLYRVDMCDENNMLYSIDDLSKIFYELLNRGLTPIEDARGKIPALTHDKRDQWARNRKKFFLENEINKRALAEIEAAVIFISLDKEDYGHDSQKPEKLSHFLLNMLTGDGTNRWVDKSLNYVISQNARAGGTTEHSIADGAEFDHILENFVFLDTEYLEYPPIEEQKQIEKINESEKNKLKLSRELEFDVNDEMASEIDRCYEAHLKQKDDLDLAALIFTEFGKGLIKKCGVSPDAFIQMAIQLANYRDQGKFVLTYEPASVRFFRDSRTETLRTVSQYSVNFVYAMLNENATRQEKIDALKKAAVNHVNRNKEIMLGDGIDRHLFVLYVMSKGMGVSSPFLEHYISQPWLLSTSCVPNVTNQVDEDKHKERTWLGACFGAVAHKGYGVCYRFGGNHSIIAHITSYKSAENTDSSRFKQHFIDAVKEMAELFEIPRK</sequence>
<dbReference type="InterPro" id="IPR023213">
    <property type="entry name" value="CAT-like_dom_sf"/>
</dbReference>
<evidence type="ECO:0000256" key="7">
    <source>
        <dbReference type="ARBA" id="ARBA00023098"/>
    </source>
</evidence>
<dbReference type="FunFam" id="3.30.559.10:FF:000002">
    <property type="entry name" value="carnitine O-palmitoyltransferase 1, liver isoform"/>
    <property type="match status" value="1"/>
</dbReference>
<dbReference type="EMBL" id="LIAE01010556">
    <property type="protein sequence ID" value="PAV58913.1"/>
    <property type="molecule type" value="Genomic_DNA"/>
</dbReference>
<proteinExistence type="inferred from homology"/>
<dbReference type="PROSITE" id="PS00440">
    <property type="entry name" value="ACYLTRANSF_C_2"/>
    <property type="match status" value="1"/>
</dbReference>
<dbReference type="PANTHER" id="PTHR22589">
    <property type="entry name" value="CARNITINE O-ACYLTRANSFERASE"/>
    <property type="match status" value="1"/>
</dbReference>
<evidence type="ECO:0000313" key="12">
    <source>
        <dbReference type="EMBL" id="PAV58913.1"/>
    </source>
</evidence>
<reference evidence="12 13" key="1">
    <citation type="journal article" date="2017" name="Curr. Biol.">
        <title>Genome architecture and evolution of a unichromosomal asexual nematode.</title>
        <authorList>
            <person name="Fradin H."/>
            <person name="Zegar C."/>
            <person name="Gutwein M."/>
            <person name="Lucas J."/>
            <person name="Kovtun M."/>
            <person name="Corcoran D."/>
            <person name="Baugh L.R."/>
            <person name="Kiontke K."/>
            <person name="Gunsalus K."/>
            <person name="Fitch D.H."/>
            <person name="Piano F."/>
        </authorList>
    </citation>
    <scope>NUCLEOTIDE SEQUENCE [LARGE SCALE GENOMIC DNA]</scope>
    <source>
        <strain evidence="12">PF1309</strain>
    </source>
</reference>
<keyword evidence="7" id="KW-0443">Lipid metabolism</keyword>
<dbReference type="OrthoDB" id="240216at2759"/>
<dbReference type="SUPFAM" id="SSF52777">
    <property type="entry name" value="CoA-dependent acyltransferases"/>
    <property type="match status" value="2"/>
</dbReference>
<evidence type="ECO:0000256" key="2">
    <source>
        <dbReference type="ARBA" id="ARBA00005232"/>
    </source>
</evidence>
<evidence type="ECO:0000256" key="3">
    <source>
        <dbReference type="ARBA" id="ARBA00022679"/>
    </source>
</evidence>
<comment type="subcellular location">
    <subcellularLocation>
        <location evidence="1">Membrane</location>
        <topology evidence="1">Multi-pass membrane protein</topology>
    </subcellularLocation>
</comment>
<evidence type="ECO:0000256" key="1">
    <source>
        <dbReference type="ARBA" id="ARBA00004141"/>
    </source>
</evidence>
<evidence type="ECO:0000256" key="4">
    <source>
        <dbReference type="ARBA" id="ARBA00022692"/>
    </source>
</evidence>
<protein>
    <recommendedName>
        <fullName evidence="11">Choline/carnitine acyltransferase domain-containing protein</fullName>
    </recommendedName>
</protein>